<keyword evidence="1" id="KW-0472">Membrane</keyword>
<feature type="domain" description="TadE-like" evidence="2">
    <location>
        <begin position="9"/>
        <end position="51"/>
    </location>
</feature>
<gene>
    <name evidence="3" type="ORF">FHS88_001830</name>
</gene>
<name>A0A840XM87_9PROT</name>
<dbReference type="InterPro" id="IPR012495">
    <property type="entry name" value="TadE-like_dom"/>
</dbReference>
<reference evidence="3 4" key="1">
    <citation type="submission" date="2020-08" db="EMBL/GenBank/DDBJ databases">
        <title>Genomic Encyclopedia of Type Strains, Phase IV (KMG-IV): sequencing the most valuable type-strain genomes for metagenomic binning, comparative biology and taxonomic classification.</title>
        <authorList>
            <person name="Goeker M."/>
        </authorList>
    </citation>
    <scope>NUCLEOTIDE SEQUENCE [LARGE SCALE GENOMIC DNA]</scope>
    <source>
        <strain evidence="3 4">DSM 25895</strain>
    </source>
</reference>
<dbReference type="RefSeq" id="WP_184483761.1">
    <property type="nucleotide sequence ID" value="NZ_JAAEDJ010000063.1"/>
</dbReference>
<dbReference type="Pfam" id="PF07811">
    <property type="entry name" value="TadE"/>
    <property type="match status" value="1"/>
</dbReference>
<protein>
    <recommendedName>
        <fullName evidence="2">TadE-like domain-containing protein</fullName>
    </recommendedName>
</protein>
<evidence type="ECO:0000313" key="4">
    <source>
        <dbReference type="Proteomes" id="UP000562254"/>
    </source>
</evidence>
<evidence type="ECO:0000256" key="1">
    <source>
        <dbReference type="SAM" id="Phobius"/>
    </source>
</evidence>
<comment type="caution">
    <text evidence="3">The sequence shown here is derived from an EMBL/GenBank/DDBJ whole genome shotgun (WGS) entry which is preliminary data.</text>
</comment>
<accession>A0A840XM87</accession>
<organism evidence="3 4">
    <name type="scientific">Neoroseomonas alkaliterrae</name>
    <dbReference type="NCBI Taxonomy" id="1452450"/>
    <lineage>
        <taxon>Bacteria</taxon>
        <taxon>Pseudomonadati</taxon>
        <taxon>Pseudomonadota</taxon>
        <taxon>Alphaproteobacteria</taxon>
        <taxon>Acetobacterales</taxon>
        <taxon>Acetobacteraceae</taxon>
        <taxon>Neoroseomonas</taxon>
    </lineage>
</organism>
<evidence type="ECO:0000259" key="2">
    <source>
        <dbReference type="Pfam" id="PF07811"/>
    </source>
</evidence>
<evidence type="ECO:0000313" key="3">
    <source>
        <dbReference type="EMBL" id="MBB5689705.1"/>
    </source>
</evidence>
<proteinExistence type="predicted"/>
<keyword evidence="1" id="KW-1133">Transmembrane helix</keyword>
<sequence>MRRRRAGRGSIALEFALTGPLLMALMMTVLEGAWQALTAATLDIGAREASRFGATGAAAPDWLPPPAPASREEAVRRIVLWFGPHVLNADRLSVTVAAFADPQQLGIPGQGQAGAGGAGATVLYELAYEQPFLTPFPALLLGRGAIPHRSRMVVRNEPFPPA</sequence>
<dbReference type="EMBL" id="JACIJE010000004">
    <property type="protein sequence ID" value="MBB5689705.1"/>
    <property type="molecule type" value="Genomic_DNA"/>
</dbReference>
<keyword evidence="4" id="KW-1185">Reference proteome</keyword>
<dbReference type="Proteomes" id="UP000562254">
    <property type="component" value="Unassembled WGS sequence"/>
</dbReference>
<feature type="transmembrane region" description="Helical" evidence="1">
    <location>
        <begin position="12"/>
        <end position="34"/>
    </location>
</feature>
<keyword evidence="1" id="KW-0812">Transmembrane</keyword>
<dbReference type="AlphaFoldDB" id="A0A840XM87"/>